<evidence type="ECO:0000313" key="1">
    <source>
        <dbReference type="EMBL" id="KAK4884562.1"/>
    </source>
</evidence>
<proteinExistence type="predicted"/>
<name>A0AAN7PFF3_9COLE</name>
<gene>
    <name evidence="1" type="ORF">RN001_000833</name>
</gene>
<evidence type="ECO:0000313" key="2">
    <source>
        <dbReference type="Proteomes" id="UP001353858"/>
    </source>
</evidence>
<organism evidence="1 2">
    <name type="scientific">Aquatica leii</name>
    <dbReference type="NCBI Taxonomy" id="1421715"/>
    <lineage>
        <taxon>Eukaryota</taxon>
        <taxon>Metazoa</taxon>
        <taxon>Ecdysozoa</taxon>
        <taxon>Arthropoda</taxon>
        <taxon>Hexapoda</taxon>
        <taxon>Insecta</taxon>
        <taxon>Pterygota</taxon>
        <taxon>Neoptera</taxon>
        <taxon>Endopterygota</taxon>
        <taxon>Coleoptera</taxon>
        <taxon>Polyphaga</taxon>
        <taxon>Elateriformia</taxon>
        <taxon>Elateroidea</taxon>
        <taxon>Lampyridae</taxon>
        <taxon>Luciolinae</taxon>
        <taxon>Aquatica</taxon>
    </lineage>
</organism>
<keyword evidence="2" id="KW-1185">Reference proteome</keyword>
<dbReference type="EMBL" id="JARPUR010000001">
    <property type="protein sequence ID" value="KAK4884562.1"/>
    <property type="molecule type" value="Genomic_DNA"/>
</dbReference>
<sequence length="1095" mass="125446">MNYILSFCKITAASKLFSRNFYLPLLKPLTPQDALRTFRITGKWLLGSKIQHYIPTLLNHTKKRSKKEKNYGKIKHQHMEEFCYMAPVLDPDNIESHKNLCNILNGRNGKGAFVYTVDDKNYNLVVNASIEFAIRNGDIIDVLMSQGTDKVLIKMRDFKKVPVEIQPYLGDSDLYKGEGATAKEDERFHHHGKLTMSIAKIFEDLERKEEQWEKELKRLMLRKKRLPVEGTKEWNQMLKAATANMDWKKYEKQAKRIVQYIEEPIVEYHIGMEVDFEKTKNVEELLKSNGKHITTQLPTLSEIPEVINSMINATLHEFKIDSNDEQEEKTISGVKVTLSSGKEVFVVGQMVKSEDGEVFVPGQTLDSEFGTEYTPGITISLDEEPTLIKGLIVGDADNKNPMFAPIESSITEAGHLSFTVTKEERVKYKPRKVPVRKVVKTLNENPEDNYEEYYYDDEDFVENLITTKKRLRRVVKTRKIVPPGCVYSIEEADTYEEEEYSDYEEVDDDEEANECEQENETANIVEEAVENGVDETVVTESEPTLEEIIEQYKNSVDPRIQVYREQLEEERMWLKAIDAKITELIVNIEAKTEDVKEKLEELRNLTVVKEIDPISTATMKDALEIATKITDHLKDANVISDIMLTMARRVLTFPDKNSINIENINNPNIINANIKTDEQSQSEKLKITLKTALVAAYNVFKNRPQDEVSALKAIGTVLTLALEDQPQLMVELCETMKDPLERNEACVQLLKELCLKRRKDKIKTLKLVVNENEKEIKDDVKAIEKFKDVLDKQGDIIGPAFKKIAKNNILLLKKVVELVKPEVKHVKTEDYATTALEDAIVKAVKDSIDDSLNEFIKNAKHNDIKDFVAEAVSFAQVLGLNALSHDLIKLPVTSKSSLSSDKACLAFLRRIMLIRKLAEYDHGQTAALKELKKNPEFGKKNPRIRQLIKESAALASHSSLLKTSSQIPAKLMEENNHIALEDYLIQKCRILFPVLVTKNRRQVIIPQELTDDVMEGRIPYTLVDEDGISTMKVIPKLNRRNFSQKEDNYSFGSPNNKYSNKNEKWAEVPNFGNKDVRNRVRKLPNFSNHNRRMAA</sequence>
<dbReference type="AlphaFoldDB" id="A0AAN7PFF3"/>
<protein>
    <submittedName>
        <fullName evidence="1">Uncharacterized protein</fullName>
    </submittedName>
</protein>
<comment type="caution">
    <text evidence="1">The sequence shown here is derived from an EMBL/GenBank/DDBJ whole genome shotgun (WGS) entry which is preliminary data.</text>
</comment>
<reference evidence="2" key="1">
    <citation type="submission" date="2023-01" db="EMBL/GenBank/DDBJ databases">
        <title>Key to firefly adult light organ development and bioluminescence: homeobox transcription factors regulate luciferase expression and transportation to peroxisome.</title>
        <authorList>
            <person name="Fu X."/>
        </authorList>
    </citation>
    <scope>NUCLEOTIDE SEQUENCE [LARGE SCALE GENOMIC DNA]</scope>
</reference>
<accession>A0AAN7PFF3</accession>
<dbReference type="Proteomes" id="UP001353858">
    <property type="component" value="Unassembled WGS sequence"/>
</dbReference>